<protein>
    <recommendedName>
        <fullName evidence="4">2-phosphoglycerate kinase</fullName>
    </recommendedName>
</protein>
<keyword evidence="1" id="KW-1133">Transmembrane helix</keyword>
<proteinExistence type="predicted"/>
<dbReference type="Gene3D" id="3.40.50.300">
    <property type="entry name" value="P-loop containing nucleotide triphosphate hydrolases"/>
    <property type="match status" value="1"/>
</dbReference>
<evidence type="ECO:0000313" key="2">
    <source>
        <dbReference type="EMBL" id="KGN84498.1"/>
    </source>
</evidence>
<dbReference type="Proteomes" id="UP000030146">
    <property type="component" value="Unassembled WGS sequence"/>
</dbReference>
<evidence type="ECO:0000256" key="1">
    <source>
        <dbReference type="SAM" id="Phobius"/>
    </source>
</evidence>
<dbReference type="InterPro" id="IPR027417">
    <property type="entry name" value="P-loop_NTPase"/>
</dbReference>
<keyword evidence="1" id="KW-0812">Transmembrane</keyword>
<feature type="transmembrane region" description="Helical" evidence="1">
    <location>
        <begin position="34"/>
        <end position="51"/>
    </location>
</feature>
<organism evidence="2 3">
    <name type="scientific">Porphyromonas gulae</name>
    <dbReference type="NCBI Taxonomy" id="111105"/>
    <lineage>
        <taxon>Bacteria</taxon>
        <taxon>Pseudomonadati</taxon>
        <taxon>Bacteroidota</taxon>
        <taxon>Bacteroidia</taxon>
        <taxon>Bacteroidales</taxon>
        <taxon>Porphyromonadaceae</taxon>
        <taxon>Porphyromonas</taxon>
    </lineage>
</organism>
<evidence type="ECO:0008006" key="4">
    <source>
        <dbReference type="Google" id="ProtNLM"/>
    </source>
</evidence>
<feature type="transmembrane region" description="Helical" evidence="1">
    <location>
        <begin position="57"/>
        <end position="78"/>
    </location>
</feature>
<evidence type="ECO:0000313" key="3">
    <source>
        <dbReference type="Proteomes" id="UP000030146"/>
    </source>
</evidence>
<dbReference type="EMBL" id="JRAK01000144">
    <property type="protein sequence ID" value="KGN84498.1"/>
    <property type="molecule type" value="Genomic_DNA"/>
</dbReference>
<keyword evidence="1" id="KW-0472">Membrane</keyword>
<reference evidence="2 3" key="1">
    <citation type="submission" date="2014-08" db="EMBL/GenBank/DDBJ databases">
        <title>Porphyromonas gulae strain:COT-052_OH3439 Genome sequencing.</title>
        <authorList>
            <person name="Wallis C."/>
            <person name="Deusch O."/>
            <person name="O'Flynn C."/>
            <person name="Davis I."/>
            <person name="Jospin G."/>
            <person name="Darling A.E."/>
            <person name="Coil D.A."/>
            <person name="Alexiev A."/>
            <person name="Horsfall A."/>
            <person name="Kirkwood N."/>
            <person name="Harris S."/>
            <person name="Eisen J.A."/>
        </authorList>
    </citation>
    <scope>NUCLEOTIDE SEQUENCE [LARGE SCALE GENOMIC DNA]</scope>
    <source>
        <strain evidence="3">COT-052 OH3439</strain>
    </source>
</reference>
<dbReference type="AlphaFoldDB" id="A0A0A2F0F5"/>
<dbReference type="RefSeq" id="WP_039426561.1">
    <property type="nucleotide sequence ID" value="NZ_JRAK01000144.1"/>
</dbReference>
<name>A0A0A2F0F5_9PORP</name>
<gene>
    <name evidence="2" type="ORF">HR15_10955</name>
</gene>
<sequence>MVVLIGIGSSIGNLFFNIMRAYCCNKQADLYPKLWEIFVSTAFSSILTFFAKSSNMLSTWSIVVVFFVLLFFLLLVMFRLLGLKLSSLGVLKVFPNREDAYKDIFKDLVDSKEILLLSYKGRALLNNSYYPASRLKVLEEDFRGQKLTIRALLLNPQEKQYVKRRSAELEEKNLDYDHCRDIEDSIVNFKKVKENGILDVECRLFSEALKWSLLFSDKYLLVSFYENRTRVEMSPCFKLRRNSILGRAFEKHFWDLWKKKSIDAFTSYIRPSVVVVVGGSFAGKSIISNHLSNKYQFSGVLSTDMVRNFFRISTGDRKTYQTSTYRMDDGELNVQKNNVSNMIKQMLEIYRSRREKIIIEGMHLTEDFLKNINRRDCLIIGLHNKRNIDDRLDLKMKTTREEVSKKTEDEKKRINEIHYGIIECCKRNNFKVVEFEDIEDAKIECESLVEEFFTQRSKM</sequence>
<dbReference type="SUPFAM" id="SSF52540">
    <property type="entry name" value="P-loop containing nucleoside triphosphate hydrolases"/>
    <property type="match status" value="1"/>
</dbReference>
<comment type="caution">
    <text evidence="2">The sequence shown here is derived from an EMBL/GenBank/DDBJ whole genome shotgun (WGS) entry which is preliminary data.</text>
</comment>
<keyword evidence="3" id="KW-1185">Reference proteome</keyword>
<accession>A0A0A2F0F5</accession>